<feature type="transmembrane region" description="Helical" evidence="1">
    <location>
        <begin position="126"/>
        <end position="150"/>
    </location>
</feature>
<keyword evidence="1" id="KW-0812">Transmembrane</keyword>
<dbReference type="InterPro" id="IPR014729">
    <property type="entry name" value="Rossmann-like_a/b/a_fold"/>
</dbReference>
<dbReference type="InterPro" id="IPR003848">
    <property type="entry name" value="DUF218"/>
</dbReference>
<feature type="domain" description="DUF218" evidence="2">
    <location>
        <begin position="163"/>
        <end position="308"/>
    </location>
</feature>
<evidence type="ECO:0000256" key="1">
    <source>
        <dbReference type="SAM" id="Phobius"/>
    </source>
</evidence>
<feature type="transmembrane region" description="Helical" evidence="1">
    <location>
        <begin position="55"/>
        <end position="76"/>
    </location>
</feature>
<dbReference type="PANTHER" id="PTHR30336:SF4">
    <property type="entry name" value="ENVELOPE BIOGENESIS FACTOR ELYC"/>
    <property type="match status" value="1"/>
</dbReference>
<proteinExistence type="predicted"/>
<keyword evidence="4" id="KW-1185">Reference proteome</keyword>
<dbReference type="Gene3D" id="3.40.50.620">
    <property type="entry name" value="HUPs"/>
    <property type="match status" value="1"/>
</dbReference>
<keyword evidence="1" id="KW-1133">Transmembrane helix</keyword>
<keyword evidence="1" id="KW-0472">Membrane</keyword>
<dbReference type="Pfam" id="PF02698">
    <property type="entry name" value="DUF218"/>
    <property type="match status" value="1"/>
</dbReference>
<reference evidence="3 4" key="1">
    <citation type="submission" date="2020-12" db="EMBL/GenBank/DDBJ databases">
        <title>Genomic analysis of Staphylococcus felis from a cat with skin infection.</title>
        <authorList>
            <person name="Aslantas O."/>
            <person name="Keskin O."/>
            <person name="Buyukaltay K."/>
            <person name="Gullu Yucetepe A."/>
        </authorList>
    </citation>
    <scope>NUCLEOTIDE SEQUENCE [LARGE SCALE GENOMIC DNA]</scope>
    <source>
        <strain evidence="3 4">HARRANVET</strain>
    </source>
</reference>
<name>A0ABS0QS28_9STAP</name>
<comment type="caution">
    <text evidence="3">The sequence shown here is derived from an EMBL/GenBank/DDBJ whole genome shotgun (WGS) entry which is preliminary data.</text>
</comment>
<dbReference type="RefSeq" id="WP_115871616.1">
    <property type="nucleotide sequence ID" value="NZ_JAEDAQ010000026.1"/>
</dbReference>
<organism evidence="3 4">
    <name type="scientific">Staphylococcus felis</name>
    <dbReference type="NCBI Taxonomy" id="46127"/>
    <lineage>
        <taxon>Bacteria</taxon>
        <taxon>Bacillati</taxon>
        <taxon>Bacillota</taxon>
        <taxon>Bacilli</taxon>
        <taxon>Bacillales</taxon>
        <taxon>Staphylococcaceae</taxon>
        <taxon>Staphylococcus</taxon>
    </lineage>
</organism>
<dbReference type="InterPro" id="IPR051599">
    <property type="entry name" value="Cell_Envelope_Assoc"/>
</dbReference>
<feature type="transmembrane region" description="Helical" evidence="1">
    <location>
        <begin position="5"/>
        <end position="20"/>
    </location>
</feature>
<protein>
    <submittedName>
        <fullName evidence="3">YdcF family protein</fullName>
    </submittedName>
</protein>
<gene>
    <name evidence="3" type="ORF">I9026_11645</name>
</gene>
<accession>A0ABS0QS28</accession>
<sequence>MFMILIAYTLLLLFFAFLLKKHSRLNIYVTSLILITTFVYGFYYVMSIFDFNTIVIYLFFLIFFLFTFSFIVYLIWNSKRLIRREGNRITNLLSLGLAIIIITMILIAPTAFYINKTIASYIFVSYAFIIILFVYFFTLFFSCLLLSLIYSTPKKHNLKDINIILVLGSGLINNEVPPLLQHRINVGKSIYDLQNPKDSIFLMSGGQGEDEERPESIAMKEYLVKQGVPAKTIICETKSLNTYENLQFSKKIVNSLGLSSRKILLSTNNFHILRAVLIAKKLKYKNFQSIGSSTKSYFFTNAFIREFIAILKIDWWFHAVIVIIGCIWFLFTLFQLL</sequence>
<dbReference type="EMBL" id="JAEDAQ010000026">
    <property type="protein sequence ID" value="MBH9582024.1"/>
    <property type="molecule type" value="Genomic_DNA"/>
</dbReference>
<dbReference type="Proteomes" id="UP000597038">
    <property type="component" value="Unassembled WGS sequence"/>
</dbReference>
<dbReference type="CDD" id="cd06259">
    <property type="entry name" value="YdcF-like"/>
    <property type="match status" value="1"/>
</dbReference>
<evidence type="ECO:0000259" key="2">
    <source>
        <dbReference type="Pfam" id="PF02698"/>
    </source>
</evidence>
<feature type="transmembrane region" description="Helical" evidence="1">
    <location>
        <begin position="315"/>
        <end position="336"/>
    </location>
</feature>
<feature type="transmembrane region" description="Helical" evidence="1">
    <location>
        <begin position="88"/>
        <end position="114"/>
    </location>
</feature>
<feature type="transmembrane region" description="Helical" evidence="1">
    <location>
        <begin position="27"/>
        <end position="49"/>
    </location>
</feature>
<evidence type="ECO:0000313" key="3">
    <source>
        <dbReference type="EMBL" id="MBH9582024.1"/>
    </source>
</evidence>
<dbReference type="PANTHER" id="PTHR30336">
    <property type="entry name" value="INNER MEMBRANE PROTEIN, PROBABLE PERMEASE"/>
    <property type="match status" value="1"/>
</dbReference>
<evidence type="ECO:0000313" key="4">
    <source>
        <dbReference type="Proteomes" id="UP000597038"/>
    </source>
</evidence>